<dbReference type="Proteomes" id="UP000189810">
    <property type="component" value="Chromosome I"/>
</dbReference>
<dbReference type="AlphaFoldDB" id="A0A1M6Q5D9"/>
<dbReference type="Pfam" id="PF09704">
    <property type="entry name" value="Cas_Cas5d"/>
    <property type="match status" value="1"/>
</dbReference>
<dbReference type="STRING" id="381751.SAMN05444391_0086"/>
<dbReference type="EMBL" id="LT670846">
    <property type="protein sequence ID" value="SHK15484.1"/>
    <property type="molecule type" value="Genomic_DNA"/>
</dbReference>
<dbReference type="InterPro" id="IPR013422">
    <property type="entry name" value="CRISPR-assoc_prot_Cas5_N"/>
</dbReference>
<reference evidence="2 3" key="1">
    <citation type="submission" date="2016-11" db="EMBL/GenBank/DDBJ databases">
        <authorList>
            <person name="Jaros S."/>
            <person name="Januszkiewicz K."/>
            <person name="Wedrychowicz H."/>
        </authorList>
    </citation>
    <scope>NUCLEOTIDE SEQUENCE [LARGE SCALE GENOMIC DNA]</scope>
    <source>
        <strain evidence="2 3">DSM 19557</strain>
    </source>
</reference>
<dbReference type="InterPro" id="IPR021124">
    <property type="entry name" value="CRISPR-assoc_prot_Cas5"/>
</dbReference>
<keyword evidence="1" id="KW-0051">Antiviral defense</keyword>
<evidence type="ECO:0000313" key="3">
    <source>
        <dbReference type="Proteomes" id="UP000189810"/>
    </source>
</evidence>
<dbReference type="NCBIfam" id="TIGR02593">
    <property type="entry name" value="CRISPR_cas5"/>
    <property type="match status" value="1"/>
</dbReference>
<keyword evidence="3" id="KW-1185">Reference proteome</keyword>
<accession>A0A1M6Q5D9</accession>
<dbReference type="Gene3D" id="3.30.70.2660">
    <property type="match status" value="1"/>
</dbReference>
<gene>
    <name evidence="2" type="ORF">SAMN05444391_0086</name>
</gene>
<proteinExistence type="predicted"/>
<evidence type="ECO:0000313" key="2">
    <source>
        <dbReference type="EMBL" id="SHK15484.1"/>
    </source>
</evidence>
<name>A0A1M6Q5D9_9AQUI</name>
<dbReference type="OrthoDB" id="9782505at2"/>
<dbReference type="RefSeq" id="WP_079653296.1">
    <property type="nucleotide sequence ID" value="NZ_LT670846.1"/>
</dbReference>
<sequence length="214" mass="25057">MECLKFRLFSPCATFKTPFSLKGIETYPLPTYSTIIGLLYTAAGRRWQGEKFSISVQGTYKSIFRDYIRFRKYNRKDKLLEVLPIEVPKLFELECVIHIVGQRDLLVEFERSLKNPSTYLFLGGGEYPVMVKDVKIVSYQERAMENQDIKLSAYVPERYKQVFSGSGIAFRIPSFWKDTISKGEWTWQTVYYYPNGSYIEGEVFVDEEGDFLWV</sequence>
<protein>
    <submittedName>
        <fullName evidence="2">CRISPR-associated protein, Cas5t family</fullName>
    </submittedName>
</protein>
<dbReference type="GO" id="GO:0051607">
    <property type="term" value="P:defense response to virus"/>
    <property type="evidence" value="ECO:0007669"/>
    <property type="project" value="UniProtKB-KW"/>
</dbReference>
<dbReference type="GO" id="GO:0043571">
    <property type="term" value="P:maintenance of CRISPR repeat elements"/>
    <property type="evidence" value="ECO:0007669"/>
    <property type="project" value="InterPro"/>
</dbReference>
<dbReference type="NCBIfam" id="TIGR01895">
    <property type="entry name" value="cas_Cas5t"/>
    <property type="match status" value="1"/>
</dbReference>
<organism evidence="2 3">
    <name type="scientific">Thermocrinis minervae</name>
    <dbReference type="NCBI Taxonomy" id="381751"/>
    <lineage>
        <taxon>Bacteria</taxon>
        <taxon>Pseudomonadati</taxon>
        <taxon>Aquificota</taxon>
        <taxon>Aquificia</taxon>
        <taxon>Aquificales</taxon>
        <taxon>Aquificaceae</taxon>
        <taxon>Thermocrinis</taxon>
    </lineage>
</organism>
<dbReference type="InterPro" id="IPR013337">
    <property type="entry name" value="CRISPR-assoc_prot_Cas5_Tneap"/>
</dbReference>
<evidence type="ECO:0000256" key="1">
    <source>
        <dbReference type="ARBA" id="ARBA00023118"/>
    </source>
</evidence>